<organism evidence="1 2">
    <name type="scientific">Chara braunii</name>
    <name type="common">Braun's stonewort</name>
    <dbReference type="NCBI Taxonomy" id="69332"/>
    <lineage>
        <taxon>Eukaryota</taxon>
        <taxon>Viridiplantae</taxon>
        <taxon>Streptophyta</taxon>
        <taxon>Charophyceae</taxon>
        <taxon>Charales</taxon>
        <taxon>Characeae</taxon>
        <taxon>Chara</taxon>
    </lineage>
</organism>
<protein>
    <recommendedName>
        <fullName evidence="3">DDE Tnp4 domain-containing protein</fullName>
    </recommendedName>
</protein>
<evidence type="ECO:0008006" key="3">
    <source>
        <dbReference type="Google" id="ProtNLM"/>
    </source>
</evidence>
<keyword evidence="2" id="KW-1185">Reference proteome</keyword>
<dbReference type="OrthoDB" id="5987015at2759"/>
<reference evidence="1 2" key="1">
    <citation type="journal article" date="2018" name="Cell">
        <title>The Chara Genome: Secondary Complexity and Implications for Plant Terrestrialization.</title>
        <authorList>
            <person name="Nishiyama T."/>
            <person name="Sakayama H."/>
            <person name="Vries J.D."/>
            <person name="Buschmann H."/>
            <person name="Saint-Marcoux D."/>
            <person name="Ullrich K.K."/>
            <person name="Haas F.B."/>
            <person name="Vanderstraeten L."/>
            <person name="Becker D."/>
            <person name="Lang D."/>
            <person name="Vosolsobe S."/>
            <person name="Rombauts S."/>
            <person name="Wilhelmsson P.K.I."/>
            <person name="Janitza P."/>
            <person name="Kern R."/>
            <person name="Heyl A."/>
            <person name="Rumpler F."/>
            <person name="Villalobos L.I.A.C."/>
            <person name="Clay J.M."/>
            <person name="Skokan R."/>
            <person name="Toyoda A."/>
            <person name="Suzuki Y."/>
            <person name="Kagoshima H."/>
            <person name="Schijlen E."/>
            <person name="Tajeshwar N."/>
            <person name="Catarino B."/>
            <person name="Hetherington A.J."/>
            <person name="Saltykova A."/>
            <person name="Bonnot C."/>
            <person name="Breuninger H."/>
            <person name="Symeonidi A."/>
            <person name="Radhakrishnan G.V."/>
            <person name="Van Nieuwerburgh F."/>
            <person name="Deforce D."/>
            <person name="Chang C."/>
            <person name="Karol K.G."/>
            <person name="Hedrich R."/>
            <person name="Ulvskov P."/>
            <person name="Glockner G."/>
            <person name="Delwiche C.F."/>
            <person name="Petrasek J."/>
            <person name="Van de Peer Y."/>
            <person name="Friml J."/>
            <person name="Beilby M."/>
            <person name="Dolan L."/>
            <person name="Kohara Y."/>
            <person name="Sugano S."/>
            <person name="Fujiyama A."/>
            <person name="Delaux P.-M."/>
            <person name="Quint M."/>
            <person name="TheiBen G."/>
            <person name="Hagemann M."/>
            <person name="Harholt J."/>
            <person name="Dunand C."/>
            <person name="Zachgo S."/>
            <person name="Langdale J."/>
            <person name="Maumus F."/>
            <person name="Straeten D.V.D."/>
            <person name="Gould S.B."/>
            <person name="Rensing S.A."/>
        </authorList>
    </citation>
    <scope>NUCLEOTIDE SEQUENCE [LARGE SCALE GENOMIC DNA]</scope>
    <source>
        <strain evidence="1 2">S276</strain>
    </source>
</reference>
<accession>A0A388M9Z3</accession>
<gene>
    <name evidence="1" type="ORF">CBR_g52164</name>
</gene>
<dbReference type="Gramene" id="GBG91279">
    <property type="protein sequence ID" value="GBG91279"/>
    <property type="gene ID" value="CBR_g52164"/>
</dbReference>
<name>A0A388M9Z3_CHABU</name>
<sequence>MEGCDGDARVVLSSREKTTVAATAVVVVRRFQLKRAAGRMKAVLSRRRQRLLLRRVLDAPDCISTSEAVVQLCTAIGWGLLPRATPPWWLRRRTGGTWEDLRVCNDATDDYFREKLRMSRRVFMEISEAYTPHLKRQVTFYREPLQPEQIVAYALYRWATGESYENNASSFGIGRTSGVRVLRDVTGALLRVYGDKISWPTGLRKLHRFYRLASSIHLSSFSTRPHLLCPLPPAFAKGLHVRRPTDQNTSRGYQEGPTAPLKAVRGWCRKLGSRERCV</sequence>
<dbReference type="EMBL" id="BFEA01000890">
    <property type="protein sequence ID" value="GBG91279.1"/>
    <property type="molecule type" value="Genomic_DNA"/>
</dbReference>
<comment type="caution">
    <text evidence="1">The sequence shown here is derived from an EMBL/GenBank/DDBJ whole genome shotgun (WGS) entry which is preliminary data.</text>
</comment>
<dbReference type="AlphaFoldDB" id="A0A388M9Z3"/>
<evidence type="ECO:0000313" key="1">
    <source>
        <dbReference type="EMBL" id="GBG91279.1"/>
    </source>
</evidence>
<evidence type="ECO:0000313" key="2">
    <source>
        <dbReference type="Proteomes" id="UP000265515"/>
    </source>
</evidence>
<proteinExistence type="predicted"/>
<dbReference type="Proteomes" id="UP000265515">
    <property type="component" value="Unassembled WGS sequence"/>
</dbReference>